<dbReference type="PROSITE" id="PS50880">
    <property type="entry name" value="TOPRIM"/>
    <property type="match status" value="1"/>
</dbReference>
<evidence type="ECO:0000256" key="11">
    <source>
        <dbReference type="ARBA" id="ARBA00023163"/>
    </source>
</evidence>
<evidence type="ECO:0000256" key="12">
    <source>
        <dbReference type="HAMAP-Rule" id="MF_00974"/>
    </source>
</evidence>
<keyword evidence="10 12" id="KW-0238">DNA-binding</keyword>
<dbReference type="InterPro" id="IPR030846">
    <property type="entry name" value="DnaG_bac"/>
</dbReference>
<feature type="zinc finger region" description="CHC2-type" evidence="12 14">
    <location>
        <begin position="38"/>
        <end position="62"/>
    </location>
</feature>
<dbReference type="InterPro" id="IPR016136">
    <property type="entry name" value="DNA_helicase_N/primase_C"/>
</dbReference>
<dbReference type="GO" id="GO:1990077">
    <property type="term" value="C:primosome complex"/>
    <property type="evidence" value="ECO:0007669"/>
    <property type="project" value="UniProtKB-KW"/>
</dbReference>
<keyword evidence="9" id="KW-0460">Magnesium</keyword>
<dbReference type="InterPro" id="IPR006171">
    <property type="entry name" value="TOPRIM_dom"/>
</dbReference>
<dbReference type="GO" id="GO:0003677">
    <property type="term" value="F:DNA binding"/>
    <property type="evidence" value="ECO:0007669"/>
    <property type="project" value="UniProtKB-KW"/>
</dbReference>
<keyword evidence="5 12" id="KW-0235">DNA replication</keyword>
<dbReference type="Pfam" id="PF10410">
    <property type="entry name" value="DnaB_bind"/>
    <property type="match status" value="1"/>
</dbReference>
<keyword evidence="1 12" id="KW-0240">DNA-directed RNA polymerase</keyword>
<dbReference type="CDD" id="cd03364">
    <property type="entry name" value="TOPRIM_DnaG_primases"/>
    <property type="match status" value="1"/>
</dbReference>
<evidence type="ECO:0000256" key="2">
    <source>
        <dbReference type="ARBA" id="ARBA00022515"/>
    </source>
</evidence>
<evidence type="ECO:0000256" key="14">
    <source>
        <dbReference type="PIRSR" id="PIRSR002811-1"/>
    </source>
</evidence>
<dbReference type="GO" id="GO:0000428">
    <property type="term" value="C:DNA-directed RNA polymerase complex"/>
    <property type="evidence" value="ECO:0007669"/>
    <property type="project" value="UniProtKB-KW"/>
</dbReference>
<dbReference type="SUPFAM" id="SSF57783">
    <property type="entry name" value="Zinc beta-ribbon"/>
    <property type="match status" value="1"/>
</dbReference>
<evidence type="ECO:0000313" key="18">
    <source>
        <dbReference type="Proteomes" id="UP000319613"/>
    </source>
</evidence>
<comment type="caution">
    <text evidence="17">The sequence shown here is derived from an EMBL/GenBank/DDBJ whole genome shotgun (WGS) entry which is preliminary data.</text>
</comment>
<dbReference type="InterPro" id="IPR050219">
    <property type="entry name" value="DnaG_primase"/>
</dbReference>
<dbReference type="InterPro" id="IPR006295">
    <property type="entry name" value="DNA_primase_DnaG"/>
</dbReference>
<name>A0A554JCA0_9BACT</name>
<feature type="coiled-coil region" evidence="15">
    <location>
        <begin position="561"/>
        <end position="588"/>
    </location>
</feature>
<dbReference type="GO" id="GO:0006269">
    <property type="term" value="P:DNA replication, synthesis of primer"/>
    <property type="evidence" value="ECO:0007669"/>
    <property type="project" value="UniProtKB-UniRule"/>
</dbReference>
<dbReference type="PANTHER" id="PTHR30313:SF2">
    <property type="entry name" value="DNA PRIMASE"/>
    <property type="match status" value="1"/>
</dbReference>
<evidence type="ECO:0000259" key="16">
    <source>
        <dbReference type="PROSITE" id="PS50880"/>
    </source>
</evidence>
<evidence type="ECO:0000256" key="7">
    <source>
        <dbReference type="ARBA" id="ARBA00022771"/>
    </source>
</evidence>
<keyword evidence="7 12" id="KW-0863">Zinc-finger</keyword>
<dbReference type="Gene3D" id="3.90.980.10">
    <property type="entry name" value="DNA primase, catalytic core, N-terminal domain"/>
    <property type="match status" value="1"/>
</dbReference>
<dbReference type="InterPro" id="IPR013264">
    <property type="entry name" value="DNAG_N"/>
</dbReference>
<accession>A0A554JCA0</accession>
<comment type="domain">
    <text evidence="12">Contains an N-terminal zinc-binding domain, a central core domain that contains the primase activity, and a C-terminal DnaB-binding domain.</text>
</comment>
<evidence type="ECO:0000256" key="9">
    <source>
        <dbReference type="ARBA" id="ARBA00022842"/>
    </source>
</evidence>
<keyword evidence="11 12" id="KW-0804">Transcription</keyword>
<sequence>MRSSNSTISEIKDKLNIVDVLSSYIQLKKSGTNLKAPCPFHHEKTASFMVSPSKQIWHCFGCGEGGDIFGFVMKYENIEFPEALKVLAEKAGVELPKFTAENVEQNKYQSTLLKINEWTAKYYNQVLEKSSVAQPAREYLNKRGLSAQTLADWQIGFAPNEFHLLEDFLLKKGYTHKELQDAGVISKSTRGDYFDRFFNRITFPIKNYSGDVVGFTARTMDSDAKTAKYINTSETAIYNKSKIIFGLYQAKQQIRKEDFAIIVEGNMDVITAHQAGFKNVVASSGTAFTFDQLQTLSRLTKNLKFSFDTDAAGVAATRRTLDLALQQGFNVYIVKISGAKDPDELIKKDPKLFAQAIEDAPLYLDYFFEKAFLNYDPSSVQQKKQIAADLLPLIKQLSDPLEIEHYTRMLAQRLNVTEKTIYEIIAKIKNGKTNNSTQTTTKPNPPLLKPKTFLLEQRLLGYALFDPQYSKEISKETTLDDFKDPGIKEVLELLLKQNIDQSSEEFINTLKDQELAKIAVFMVESEYHQLDNPAVFKQEFRKLLRDFVANNTKIAMNSVIAEMALAEQKKDKQKLKELNEKFLELSKNLNRI</sequence>
<dbReference type="NCBIfam" id="TIGR01391">
    <property type="entry name" value="dnaG"/>
    <property type="match status" value="1"/>
</dbReference>
<evidence type="ECO:0000256" key="13">
    <source>
        <dbReference type="PIRNR" id="PIRNR002811"/>
    </source>
</evidence>
<dbReference type="FunFam" id="3.90.580.10:FF:000001">
    <property type="entry name" value="DNA primase"/>
    <property type="match status" value="1"/>
</dbReference>
<comment type="subunit">
    <text evidence="12">Monomer. Interacts with DnaB.</text>
</comment>
<dbReference type="PANTHER" id="PTHR30313">
    <property type="entry name" value="DNA PRIMASE"/>
    <property type="match status" value="1"/>
</dbReference>
<dbReference type="Gene3D" id="3.90.580.10">
    <property type="entry name" value="Zinc finger, CHC2-type domain"/>
    <property type="match status" value="1"/>
</dbReference>
<dbReference type="SMART" id="SM00400">
    <property type="entry name" value="ZnF_CHCC"/>
    <property type="match status" value="1"/>
</dbReference>
<evidence type="ECO:0000256" key="10">
    <source>
        <dbReference type="ARBA" id="ARBA00023125"/>
    </source>
</evidence>
<dbReference type="GO" id="GO:0003899">
    <property type="term" value="F:DNA-directed RNA polymerase activity"/>
    <property type="evidence" value="ECO:0007669"/>
    <property type="project" value="UniProtKB-UniRule"/>
</dbReference>
<comment type="cofactor">
    <cofactor evidence="12 13 14">
        <name>Zn(2+)</name>
        <dbReference type="ChEBI" id="CHEBI:29105"/>
    </cofactor>
    <text evidence="12 13 14">Binds 1 zinc ion per monomer.</text>
</comment>
<dbReference type="InterPro" id="IPR002694">
    <property type="entry name" value="Znf_CHC2"/>
</dbReference>
<protein>
    <recommendedName>
        <fullName evidence="12 13">DNA primase</fullName>
        <ecNumber evidence="12">2.7.7.101</ecNumber>
    </recommendedName>
</protein>
<dbReference type="GO" id="GO:0005737">
    <property type="term" value="C:cytoplasm"/>
    <property type="evidence" value="ECO:0007669"/>
    <property type="project" value="TreeGrafter"/>
</dbReference>
<evidence type="ECO:0000256" key="4">
    <source>
        <dbReference type="ARBA" id="ARBA00022695"/>
    </source>
</evidence>
<evidence type="ECO:0000256" key="5">
    <source>
        <dbReference type="ARBA" id="ARBA00022705"/>
    </source>
</evidence>
<dbReference type="HAMAP" id="MF_00974">
    <property type="entry name" value="DNA_primase_DnaG"/>
    <property type="match status" value="1"/>
</dbReference>
<dbReference type="Proteomes" id="UP000319613">
    <property type="component" value="Unassembled WGS sequence"/>
</dbReference>
<keyword evidence="2 12" id="KW-0639">Primosome</keyword>
<evidence type="ECO:0000256" key="15">
    <source>
        <dbReference type="SAM" id="Coils"/>
    </source>
</evidence>
<dbReference type="GO" id="GO:0008270">
    <property type="term" value="F:zinc ion binding"/>
    <property type="evidence" value="ECO:0007669"/>
    <property type="project" value="UniProtKB-UniRule"/>
</dbReference>
<proteinExistence type="inferred from homology"/>
<dbReference type="EC" id="2.7.7.101" evidence="12"/>
<gene>
    <name evidence="12" type="primary">dnaG</name>
    <name evidence="17" type="ORF">G01um101477_293</name>
</gene>
<dbReference type="InterPro" id="IPR034151">
    <property type="entry name" value="TOPRIM_DnaG_bac"/>
</dbReference>
<feature type="domain" description="Toprim" evidence="16">
    <location>
        <begin position="258"/>
        <end position="339"/>
    </location>
</feature>
<dbReference type="Pfam" id="PF08275">
    <property type="entry name" value="DNAG_N"/>
    <property type="match status" value="1"/>
</dbReference>
<dbReference type="Pfam" id="PF01807">
    <property type="entry name" value="Zn_ribbon_DnaG"/>
    <property type="match status" value="1"/>
</dbReference>
<organism evidence="17 18">
    <name type="scientific">Candidatus Doudnabacteria bacterium Gr01-1014_77</name>
    <dbReference type="NCBI Taxonomy" id="2017133"/>
    <lineage>
        <taxon>Bacteria</taxon>
        <taxon>Candidatus Doudnaibacteriota</taxon>
    </lineage>
</organism>
<evidence type="ECO:0000313" key="17">
    <source>
        <dbReference type="EMBL" id="TSC65910.1"/>
    </source>
</evidence>
<keyword evidence="3 12" id="KW-0808">Transferase</keyword>
<dbReference type="EMBL" id="VMFF01000022">
    <property type="protein sequence ID" value="TSC65910.1"/>
    <property type="molecule type" value="Genomic_DNA"/>
</dbReference>
<keyword evidence="4 12" id="KW-0548">Nucleotidyltransferase</keyword>
<dbReference type="SUPFAM" id="SSF56731">
    <property type="entry name" value="DNA primase core"/>
    <property type="match status" value="1"/>
</dbReference>
<keyword evidence="8 12" id="KW-0862">Zinc</keyword>
<comment type="similarity">
    <text evidence="12 13">Belongs to the DnaG primase family.</text>
</comment>
<dbReference type="AlphaFoldDB" id="A0A554JCA0"/>
<evidence type="ECO:0000256" key="8">
    <source>
        <dbReference type="ARBA" id="ARBA00022833"/>
    </source>
</evidence>
<dbReference type="Gene3D" id="3.40.1360.10">
    <property type="match status" value="1"/>
</dbReference>
<comment type="function">
    <text evidence="12 13">RNA polymerase that catalyzes the synthesis of short RNA molecules used as primers for DNA polymerase during DNA replication.</text>
</comment>
<evidence type="ECO:0000256" key="3">
    <source>
        <dbReference type="ARBA" id="ARBA00022679"/>
    </source>
</evidence>
<reference evidence="17 18" key="1">
    <citation type="submission" date="2017-07" db="EMBL/GenBank/DDBJ databases">
        <title>Mechanisms for carbon and nitrogen cycling indicate functional differentiation within the Candidate Phyla Radiation.</title>
        <authorList>
            <person name="Danczak R.E."/>
            <person name="Johnston M.D."/>
            <person name="Kenah C."/>
            <person name="Slattery M."/>
            <person name="Wrighton K.C."/>
            <person name="Wilkins M.J."/>
        </authorList>
    </citation>
    <scope>NUCLEOTIDE SEQUENCE [LARGE SCALE GENOMIC DNA]</scope>
    <source>
        <strain evidence="17">Gr01-1014_77</strain>
    </source>
</reference>
<dbReference type="InterPro" id="IPR019475">
    <property type="entry name" value="DNA_primase_DnaB-bd"/>
</dbReference>
<comment type="catalytic activity">
    <reaction evidence="12">
        <text>ssDNA + n NTP = ssDNA/pppN(pN)n-1 hybrid + (n-1) diphosphate.</text>
        <dbReference type="EC" id="2.7.7.101"/>
    </reaction>
</comment>
<dbReference type="InterPro" id="IPR036977">
    <property type="entry name" value="DNA_primase_Znf_CHC2"/>
</dbReference>
<evidence type="ECO:0000256" key="1">
    <source>
        <dbReference type="ARBA" id="ARBA00022478"/>
    </source>
</evidence>
<keyword evidence="15" id="KW-0175">Coiled coil</keyword>
<dbReference type="Pfam" id="PF13155">
    <property type="entry name" value="Toprim_2"/>
    <property type="match status" value="1"/>
</dbReference>
<evidence type="ECO:0000256" key="6">
    <source>
        <dbReference type="ARBA" id="ARBA00022723"/>
    </source>
</evidence>
<dbReference type="InterPro" id="IPR037068">
    <property type="entry name" value="DNA_primase_core_N_sf"/>
</dbReference>
<dbReference type="SMART" id="SM00493">
    <property type="entry name" value="TOPRIM"/>
    <property type="match status" value="1"/>
</dbReference>
<dbReference type="PIRSF" id="PIRSF002811">
    <property type="entry name" value="DnaG"/>
    <property type="match status" value="1"/>
</dbReference>
<keyword evidence="6 12" id="KW-0479">Metal-binding</keyword>
<dbReference type="Gene3D" id="1.10.860.10">
    <property type="entry name" value="DNAb Helicase, Chain A"/>
    <property type="match status" value="1"/>
</dbReference>